<dbReference type="PANTHER" id="PTHR43685:SF5">
    <property type="entry name" value="GLYCOSYLTRANSFERASE EPSE-RELATED"/>
    <property type="match status" value="1"/>
</dbReference>
<evidence type="ECO:0000259" key="4">
    <source>
        <dbReference type="Pfam" id="PF00535"/>
    </source>
</evidence>
<dbReference type="GO" id="GO:0016757">
    <property type="term" value="F:glycosyltransferase activity"/>
    <property type="evidence" value="ECO:0007669"/>
    <property type="project" value="UniProtKB-KW"/>
</dbReference>
<evidence type="ECO:0000256" key="3">
    <source>
        <dbReference type="ARBA" id="ARBA00022679"/>
    </source>
</evidence>
<reference evidence="5" key="1">
    <citation type="journal article" date="2020" name="FEMS Microbiol. Lett.">
        <title>Screening for texturing Leuconostoc and genomics behind polysaccharide production.</title>
        <authorList>
            <person name="Poulsen V.K."/>
            <person name="Koza A."/>
            <person name="Al-Nakeeb K."/>
            <person name="Oeregaard G."/>
        </authorList>
    </citation>
    <scope>NUCLEOTIDE SEQUENCE</scope>
    <source>
        <strain evidence="5">Ln4</strain>
    </source>
</reference>
<evidence type="ECO:0000313" key="5">
    <source>
        <dbReference type="EMBL" id="QOW37934.1"/>
    </source>
</evidence>
<evidence type="ECO:0000256" key="2">
    <source>
        <dbReference type="ARBA" id="ARBA00022676"/>
    </source>
</evidence>
<dbReference type="SUPFAM" id="SSF53448">
    <property type="entry name" value="Nucleotide-diphospho-sugar transferases"/>
    <property type="match status" value="1"/>
</dbReference>
<evidence type="ECO:0000256" key="1">
    <source>
        <dbReference type="ARBA" id="ARBA00006739"/>
    </source>
</evidence>
<name>A0A7S6VFT0_LEUME</name>
<dbReference type="AlphaFoldDB" id="A0A7S6VFT0"/>
<dbReference type="InterPro" id="IPR001173">
    <property type="entry name" value="Glyco_trans_2-like"/>
</dbReference>
<dbReference type="EMBL" id="MT799690">
    <property type="protein sequence ID" value="QOW37934.1"/>
    <property type="molecule type" value="Genomic_DNA"/>
</dbReference>
<comment type="similarity">
    <text evidence="1">Belongs to the glycosyltransferase 2 family.</text>
</comment>
<protein>
    <submittedName>
        <fullName evidence="5">GT</fullName>
    </submittedName>
</protein>
<keyword evidence="2" id="KW-0328">Glycosyltransferase</keyword>
<dbReference type="Gene3D" id="3.90.550.10">
    <property type="entry name" value="Spore Coat Polysaccharide Biosynthesis Protein SpsA, Chain A"/>
    <property type="match status" value="1"/>
</dbReference>
<accession>A0A7S6VFT0</accession>
<keyword evidence="3" id="KW-0808">Transferase</keyword>
<sequence>MISVLMSVYNESKDILGKSIYSIEMQSFQDWELIIVNDNPENKNLSMFLEEKAKNNPNIKLITNKKNIGLVNSLNVAFRMSQGDYIARMDADDISAFDRLEKQLSFLTYGNLDFVFSNVQSIDETGQASKQAVLPERNLLDNQKIRRVIEVSDIAFHPTWLMKKNVMRLLNGYRLVDSAEDYDFVIRSLRSHFKLAYQGEVLLQYRYRLDSISRSNGLRQEKINKILQKGLSDQKNWEEWSLNQVRNLRIDASEEHKLSNILQLGVSFKRSRKLGDMVRLVWNIFLYPKSVLSITKRILIDKKIQQIFSI</sequence>
<feature type="domain" description="Glycosyltransferase 2-like" evidence="4">
    <location>
        <begin position="3"/>
        <end position="144"/>
    </location>
</feature>
<proteinExistence type="inferred from homology"/>
<dbReference type="InterPro" id="IPR029044">
    <property type="entry name" value="Nucleotide-diphossugar_trans"/>
</dbReference>
<dbReference type="InterPro" id="IPR050834">
    <property type="entry name" value="Glycosyltransf_2"/>
</dbReference>
<dbReference type="Pfam" id="PF00535">
    <property type="entry name" value="Glycos_transf_2"/>
    <property type="match status" value="1"/>
</dbReference>
<organism evidence="5">
    <name type="scientific">Leuconostoc mesenteroides</name>
    <dbReference type="NCBI Taxonomy" id="1245"/>
    <lineage>
        <taxon>Bacteria</taxon>
        <taxon>Bacillati</taxon>
        <taxon>Bacillota</taxon>
        <taxon>Bacilli</taxon>
        <taxon>Lactobacillales</taxon>
        <taxon>Lactobacillaceae</taxon>
        <taxon>Leuconostoc</taxon>
    </lineage>
</organism>
<dbReference type="RefSeq" id="WP_273751232.1">
    <property type="nucleotide sequence ID" value="NZ_JAQPWG010000020.1"/>
</dbReference>
<dbReference type="PANTHER" id="PTHR43685">
    <property type="entry name" value="GLYCOSYLTRANSFERASE"/>
    <property type="match status" value="1"/>
</dbReference>